<gene>
    <name evidence="1" type="ORF">E3N88_03580</name>
</gene>
<name>A0A5N6Q6W0_9ASTR</name>
<protein>
    <submittedName>
        <fullName evidence="1">Uncharacterized protein</fullName>
    </submittedName>
</protein>
<sequence length="133" mass="14372">MAKSPNRTISSLRVLPLLNSKRYGSHQDNYPSSVSLSHLPSSFVILICGIRTIRCLLGTWGIDISPAQQCAVHVRRDQGGRRRLWAAGCAQGARDLRQWAVALCAAPLGLCCTAAVFGSENPTVLFAKLLIAI</sequence>
<keyword evidence="2" id="KW-1185">Reference proteome</keyword>
<accession>A0A5N6Q6W0</accession>
<evidence type="ECO:0000313" key="2">
    <source>
        <dbReference type="Proteomes" id="UP000326396"/>
    </source>
</evidence>
<evidence type="ECO:0000313" key="1">
    <source>
        <dbReference type="EMBL" id="KAD7480444.1"/>
    </source>
</evidence>
<organism evidence="1 2">
    <name type="scientific">Mikania micrantha</name>
    <name type="common">bitter vine</name>
    <dbReference type="NCBI Taxonomy" id="192012"/>
    <lineage>
        <taxon>Eukaryota</taxon>
        <taxon>Viridiplantae</taxon>
        <taxon>Streptophyta</taxon>
        <taxon>Embryophyta</taxon>
        <taxon>Tracheophyta</taxon>
        <taxon>Spermatophyta</taxon>
        <taxon>Magnoliopsida</taxon>
        <taxon>eudicotyledons</taxon>
        <taxon>Gunneridae</taxon>
        <taxon>Pentapetalae</taxon>
        <taxon>asterids</taxon>
        <taxon>campanulids</taxon>
        <taxon>Asterales</taxon>
        <taxon>Asteraceae</taxon>
        <taxon>Asteroideae</taxon>
        <taxon>Heliantheae alliance</taxon>
        <taxon>Eupatorieae</taxon>
        <taxon>Mikania</taxon>
    </lineage>
</organism>
<dbReference type="Proteomes" id="UP000326396">
    <property type="component" value="Linkage Group LG1"/>
</dbReference>
<reference evidence="1 2" key="1">
    <citation type="submission" date="2019-05" db="EMBL/GenBank/DDBJ databases">
        <title>Mikania micrantha, genome provides insights into the molecular mechanism of rapid growth.</title>
        <authorList>
            <person name="Liu B."/>
        </authorList>
    </citation>
    <scope>NUCLEOTIDE SEQUENCE [LARGE SCALE GENOMIC DNA]</scope>
    <source>
        <strain evidence="1">NLD-2019</strain>
        <tissue evidence="1">Leaf</tissue>
    </source>
</reference>
<dbReference type="AlphaFoldDB" id="A0A5N6Q6W0"/>
<dbReference type="EMBL" id="SZYD01000001">
    <property type="protein sequence ID" value="KAD7480444.1"/>
    <property type="molecule type" value="Genomic_DNA"/>
</dbReference>
<proteinExistence type="predicted"/>
<comment type="caution">
    <text evidence="1">The sequence shown here is derived from an EMBL/GenBank/DDBJ whole genome shotgun (WGS) entry which is preliminary data.</text>
</comment>